<proteinExistence type="predicted"/>
<sequence length="77" mass="9041">MFEAEDLIKQSIKRHSPHIAVACSFGKDSITVLHMALKYDPNIKVIFENTGVEFPETLQYKERMKKEWNLNLYETKP</sequence>
<dbReference type="EMBL" id="LAZR01041797">
    <property type="protein sequence ID" value="KKL11084.1"/>
    <property type="molecule type" value="Genomic_DNA"/>
</dbReference>
<protein>
    <recommendedName>
        <fullName evidence="1">Phosphoadenosine phosphosulphate reductase domain-containing protein</fullName>
    </recommendedName>
</protein>
<reference evidence="2" key="1">
    <citation type="journal article" date="2015" name="Nature">
        <title>Complex archaea that bridge the gap between prokaryotes and eukaryotes.</title>
        <authorList>
            <person name="Spang A."/>
            <person name="Saw J.H."/>
            <person name="Jorgensen S.L."/>
            <person name="Zaremba-Niedzwiedzka K."/>
            <person name="Martijn J."/>
            <person name="Lind A.E."/>
            <person name="van Eijk R."/>
            <person name="Schleper C."/>
            <person name="Guy L."/>
            <person name="Ettema T.J."/>
        </authorList>
    </citation>
    <scope>NUCLEOTIDE SEQUENCE</scope>
</reference>
<dbReference type="InterPro" id="IPR014729">
    <property type="entry name" value="Rossmann-like_a/b/a_fold"/>
</dbReference>
<name>A0A0F9AN70_9ZZZZ</name>
<organism evidence="2">
    <name type="scientific">marine sediment metagenome</name>
    <dbReference type="NCBI Taxonomy" id="412755"/>
    <lineage>
        <taxon>unclassified sequences</taxon>
        <taxon>metagenomes</taxon>
        <taxon>ecological metagenomes</taxon>
    </lineage>
</organism>
<dbReference type="Pfam" id="PF01507">
    <property type="entry name" value="PAPS_reduct"/>
    <property type="match status" value="1"/>
</dbReference>
<dbReference type="GO" id="GO:0003824">
    <property type="term" value="F:catalytic activity"/>
    <property type="evidence" value="ECO:0007669"/>
    <property type="project" value="InterPro"/>
</dbReference>
<evidence type="ECO:0000313" key="2">
    <source>
        <dbReference type="EMBL" id="KKL11084.1"/>
    </source>
</evidence>
<dbReference type="InterPro" id="IPR002500">
    <property type="entry name" value="PAPS_reduct_dom"/>
</dbReference>
<comment type="caution">
    <text evidence="2">The sequence shown here is derived from an EMBL/GenBank/DDBJ whole genome shotgun (WGS) entry which is preliminary data.</text>
</comment>
<feature type="non-terminal residue" evidence="2">
    <location>
        <position position="77"/>
    </location>
</feature>
<evidence type="ECO:0000259" key="1">
    <source>
        <dbReference type="Pfam" id="PF01507"/>
    </source>
</evidence>
<gene>
    <name evidence="2" type="ORF">LCGC14_2549330</name>
</gene>
<accession>A0A0F9AN70</accession>
<dbReference type="AlphaFoldDB" id="A0A0F9AN70"/>
<dbReference type="PANTHER" id="PTHR43196:SF2">
    <property type="entry name" value="PHOSPHOADENOSINE PHOSPHOSULFATE REDUCTASE"/>
    <property type="match status" value="1"/>
</dbReference>
<dbReference type="Gene3D" id="3.40.50.620">
    <property type="entry name" value="HUPs"/>
    <property type="match status" value="1"/>
</dbReference>
<dbReference type="SUPFAM" id="SSF52402">
    <property type="entry name" value="Adenine nucleotide alpha hydrolases-like"/>
    <property type="match status" value="1"/>
</dbReference>
<dbReference type="InterPro" id="IPR050128">
    <property type="entry name" value="Sulfate_adenylyltrnsfr_sub2"/>
</dbReference>
<dbReference type="PANTHER" id="PTHR43196">
    <property type="entry name" value="SULFATE ADENYLYLTRANSFERASE SUBUNIT 2"/>
    <property type="match status" value="1"/>
</dbReference>
<feature type="domain" description="Phosphoadenosine phosphosulphate reductase" evidence="1">
    <location>
        <begin position="19"/>
        <end position="73"/>
    </location>
</feature>